<reference evidence="1 2" key="1">
    <citation type="submission" date="2019-02" db="EMBL/GenBank/DDBJ databases">
        <title>Deep-cultivation of Planctomycetes and their phenomic and genomic characterization uncovers novel biology.</title>
        <authorList>
            <person name="Wiegand S."/>
            <person name="Jogler M."/>
            <person name="Boedeker C."/>
            <person name="Pinto D."/>
            <person name="Vollmers J."/>
            <person name="Rivas-Marin E."/>
            <person name="Kohn T."/>
            <person name="Peeters S.H."/>
            <person name="Heuer A."/>
            <person name="Rast P."/>
            <person name="Oberbeckmann S."/>
            <person name="Bunk B."/>
            <person name="Jeske O."/>
            <person name="Meyerdierks A."/>
            <person name="Storesund J.E."/>
            <person name="Kallscheuer N."/>
            <person name="Luecker S."/>
            <person name="Lage O.M."/>
            <person name="Pohl T."/>
            <person name="Merkel B.J."/>
            <person name="Hornburger P."/>
            <person name="Mueller R.-W."/>
            <person name="Bruemmer F."/>
            <person name="Labrenz M."/>
            <person name="Spormann A.M."/>
            <person name="Op Den Camp H."/>
            <person name="Overmann J."/>
            <person name="Amann R."/>
            <person name="Jetten M.S.M."/>
            <person name="Mascher T."/>
            <person name="Medema M.H."/>
            <person name="Devos D.P."/>
            <person name="Kaster A.-K."/>
            <person name="Ovreas L."/>
            <person name="Rohde M."/>
            <person name="Galperin M.Y."/>
            <person name="Jogler C."/>
        </authorList>
    </citation>
    <scope>NUCLEOTIDE SEQUENCE [LARGE SCALE GENOMIC DNA]</scope>
    <source>
        <strain evidence="1 2">Poly59</strain>
    </source>
</reference>
<sequence length="53" mass="5887">MPPIILLAHVAGAGKSTVSKKFSLPSFVVHADTLQQDVVRLTFPFMRNMLGYR</sequence>
<dbReference type="EMBL" id="SJPX01000003">
    <property type="protein sequence ID" value="TWU51400.1"/>
    <property type="molecule type" value="Genomic_DNA"/>
</dbReference>
<protein>
    <submittedName>
        <fullName evidence="1">Uncharacterized protein</fullName>
    </submittedName>
</protein>
<dbReference type="Proteomes" id="UP000317977">
    <property type="component" value="Unassembled WGS sequence"/>
</dbReference>
<dbReference type="RefSeq" id="WP_186776247.1">
    <property type="nucleotide sequence ID" value="NZ_SJPX01000003.1"/>
</dbReference>
<accession>A0A5C6ESV1</accession>
<dbReference type="AlphaFoldDB" id="A0A5C6ESV1"/>
<comment type="caution">
    <text evidence="1">The sequence shown here is derived from an EMBL/GenBank/DDBJ whole genome shotgun (WGS) entry which is preliminary data.</text>
</comment>
<name>A0A5C6ESV1_9BACT</name>
<keyword evidence="2" id="KW-1185">Reference proteome</keyword>
<evidence type="ECO:0000313" key="1">
    <source>
        <dbReference type="EMBL" id="TWU51400.1"/>
    </source>
</evidence>
<gene>
    <name evidence="1" type="ORF">Poly59_29920</name>
</gene>
<organism evidence="1 2">
    <name type="scientific">Rubripirellula reticaptiva</name>
    <dbReference type="NCBI Taxonomy" id="2528013"/>
    <lineage>
        <taxon>Bacteria</taxon>
        <taxon>Pseudomonadati</taxon>
        <taxon>Planctomycetota</taxon>
        <taxon>Planctomycetia</taxon>
        <taxon>Pirellulales</taxon>
        <taxon>Pirellulaceae</taxon>
        <taxon>Rubripirellula</taxon>
    </lineage>
</organism>
<proteinExistence type="predicted"/>
<evidence type="ECO:0000313" key="2">
    <source>
        <dbReference type="Proteomes" id="UP000317977"/>
    </source>
</evidence>